<organism evidence="3 4">
    <name type="scientific">Fusibacter bizertensis</name>
    <dbReference type="NCBI Taxonomy" id="1488331"/>
    <lineage>
        <taxon>Bacteria</taxon>
        <taxon>Bacillati</taxon>
        <taxon>Bacillota</taxon>
        <taxon>Clostridia</taxon>
        <taxon>Eubacteriales</taxon>
        <taxon>Eubacteriales Family XII. Incertae Sedis</taxon>
        <taxon>Fusibacter</taxon>
    </lineage>
</organism>
<feature type="domain" description="YvlB/LiaX N-terminal" evidence="2">
    <location>
        <begin position="4"/>
        <end position="32"/>
    </location>
</feature>
<dbReference type="Pfam" id="PF22746">
    <property type="entry name" value="SHOCT-like_DUF2089-C"/>
    <property type="match status" value="1"/>
</dbReference>
<dbReference type="InterPro" id="IPR025164">
    <property type="entry name" value="Toastrack_DUF4097"/>
</dbReference>
<gene>
    <name evidence="3" type="ORF">QE109_15705</name>
</gene>
<dbReference type="RefSeq" id="WP_281095502.1">
    <property type="nucleotide sequence ID" value="NZ_JARYZI010000014.1"/>
</dbReference>
<evidence type="ECO:0000313" key="3">
    <source>
        <dbReference type="EMBL" id="MDH8679605.1"/>
    </source>
</evidence>
<dbReference type="EMBL" id="JARYZI010000014">
    <property type="protein sequence ID" value="MDH8679605.1"/>
    <property type="molecule type" value="Genomic_DNA"/>
</dbReference>
<evidence type="ECO:0000313" key="4">
    <source>
        <dbReference type="Proteomes" id="UP001158045"/>
    </source>
</evidence>
<proteinExistence type="predicted"/>
<dbReference type="Pfam" id="PF13349">
    <property type="entry name" value="DUF4097"/>
    <property type="match status" value="1"/>
</dbReference>
<protein>
    <submittedName>
        <fullName evidence="3">DUF4097 family beta strand repeat-containing protein</fullName>
    </submittedName>
</protein>
<name>A0ABT6NGN7_9FIRM</name>
<reference evidence="3 4" key="1">
    <citation type="submission" date="2023-04" db="EMBL/GenBank/DDBJ databases">
        <title>Fusibacter bizertensis strain WBS, isolated from littoral bottom sediments of the Arctic seas - biochemical and genomic analysis.</title>
        <authorList>
            <person name="Brioukhanov A.L."/>
        </authorList>
    </citation>
    <scope>NUCLEOTIDE SEQUENCE [LARGE SCALE GENOMIC DNA]</scope>
    <source>
        <strain evidence="3 4">WBS</strain>
    </source>
</reference>
<dbReference type="InterPro" id="IPR053959">
    <property type="entry name" value="YvlB/LiaX_N"/>
</dbReference>
<dbReference type="Proteomes" id="UP001158045">
    <property type="component" value="Unassembled WGS sequence"/>
</dbReference>
<comment type="caution">
    <text evidence="3">The sequence shown here is derived from an EMBL/GenBank/DDBJ whole genome shotgun (WGS) entry which is preliminary data.</text>
</comment>
<evidence type="ECO:0000259" key="1">
    <source>
        <dbReference type="Pfam" id="PF13349"/>
    </source>
</evidence>
<evidence type="ECO:0000259" key="2">
    <source>
        <dbReference type="Pfam" id="PF22746"/>
    </source>
</evidence>
<keyword evidence="4" id="KW-1185">Reference proteome</keyword>
<feature type="domain" description="DUF4097" evidence="1">
    <location>
        <begin position="73"/>
        <end position="325"/>
    </location>
</feature>
<sequence>MSDKLEILKMIENGKITVDEGLQMIEALEQTERIEDDVREEIYGKETETVMDIEKEIYGSSNTSPSDLKNFDVSLTTCKLNVERSNVEDVTIELLDDKTREYINKPEWLHMVEDKNTISIKESRVTNLTDIFDFFKSSNLSLNSVFINVKLPLDSVIDKGKFTNVSGSISLIGLKGIDIEARSVSGKIYAGDIKAKIVQLKSTSGSVIADNIKVAKGYLKTTSGKLRVSGEAHQLECKSVSGSVEAQCGQVLTKIIAGTVSGKVTLHLPEPETFNLQLSSISGNIETNGFAVVNKGTSGKRSVNINNRSQTKMINSTTVSGKIIIDKI</sequence>
<accession>A0ABT6NGN7</accession>